<accession>A0A1H6BP77</accession>
<dbReference type="PROSITE" id="PS51318">
    <property type="entry name" value="TAT"/>
    <property type="match status" value="1"/>
</dbReference>
<dbReference type="GO" id="GO:0004560">
    <property type="term" value="F:alpha-L-fucosidase activity"/>
    <property type="evidence" value="ECO:0007669"/>
    <property type="project" value="InterPro"/>
</dbReference>
<gene>
    <name evidence="9" type="ORF">SAMN05421819_3892</name>
</gene>
<dbReference type="GO" id="GO:0016139">
    <property type="term" value="P:glycoside catabolic process"/>
    <property type="evidence" value="ECO:0007669"/>
    <property type="project" value="TreeGrafter"/>
</dbReference>
<keyword evidence="5" id="KW-0378">Hydrolase</keyword>
<name>A0A1H6BP77_9BACT</name>
<evidence type="ECO:0000313" key="9">
    <source>
        <dbReference type="EMBL" id="SEG62432.1"/>
    </source>
</evidence>
<protein>
    <recommendedName>
        <fullName evidence="3">alpha-L-fucosidase</fullName>
        <ecNumber evidence="3">3.2.1.51</ecNumber>
    </recommendedName>
</protein>
<evidence type="ECO:0000259" key="8">
    <source>
        <dbReference type="Pfam" id="PF16757"/>
    </source>
</evidence>
<evidence type="ECO:0000256" key="1">
    <source>
        <dbReference type="ARBA" id="ARBA00004071"/>
    </source>
</evidence>
<reference evidence="9 10" key="1">
    <citation type="submission" date="2016-10" db="EMBL/GenBank/DDBJ databases">
        <authorList>
            <person name="de Groot N.N."/>
        </authorList>
    </citation>
    <scope>NUCLEOTIDE SEQUENCE [LARGE SCALE GENOMIC DNA]</scope>
    <source>
        <strain evidence="9 10">DSM 22489</strain>
    </source>
</reference>
<evidence type="ECO:0000256" key="5">
    <source>
        <dbReference type="ARBA" id="ARBA00022801"/>
    </source>
</evidence>
<dbReference type="InterPro" id="IPR006311">
    <property type="entry name" value="TAT_signal"/>
</dbReference>
<keyword evidence="10" id="KW-1185">Reference proteome</keyword>
<keyword evidence="4" id="KW-0732">Signal</keyword>
<dbReference type="EMBL" id="FNVA01000007">
    <property type="protein sequence ID" value="SEG62432.1"/>
    <property type="molecule type" value="Genomic_DNA"/>
</dbReference>
<dbReference type="Gene3D" id="2.60.40.1180">
    <property type="entry name" value="Golgi alpha-mannosidase II"/>
    <property type="match status" value="1"/>
</dbReference>
<sequence length="531" mass="59444">MLAAMKLSRRSMLMGAGAVGATSMMKSRALLAQTGAPAGAPDAYAQPRPDLAGPVLPTWESVRDHYATPKWFNPAKVGIFIHWGVYTVPAHGSEWYPRYMYTTDVKWHTEHYGSPDKFGYKDFIPMFKGEHFDADEWVTLFKEAGARYVCPVAEHHDGFAMWDSALTPWCAGRMGPKRDVIGEMAKAIRRQGLTFACSTHRMEHHCFMYPAPGVPNDQFDPRWAGFYGPPIDEGMNGPHASAAFQEDWLARIQELVDKYQPEMLYMDNGVNPREYDPIKLRAAAWLFSRAKEQGYETTMCTKQWAYLFGNVYAAESSGGAPQWIYPGAWQCDTPIGNSWGYIDGLRVADGYQLVNQLLAIVSCGGNYMLNVSPRADGVIPDDQRASLHVMGEWLKRNGEGIYDSHAWVVPGEGPHVPQQAPQDWRGYPTAMDMPRIKRDKYPERNPTSADFRFTHKPGAVYAFGLKVPETHEVKLFTFRKGGAKIESVSLVDGGRPLKFRQTEEALVIEAPLEALAKDMPYGLKLEGSVAI</sequence>
<dbReference type="GO" id="GO:0005764">
    <property type="term" value="C:lysosome"/>
    <property type="evidence" value="ECO:0007669"/>
    <property type="project" value="TreeGrafter"/>
</dbReference>
<dbReference type="PRINTS" id="PR00741">
    <property type="entry name" value="GLHYDRLASE29"/>
</dbReference>
<evidence type="ECO:0000256" key="4">
    <source>
        <dbReference type="ARBA" id="ARBA00022729"/>
    </source>
</evidence>
<dbReference type="SUPFAM" id="SSF51445">
    <property type="entry name" value="(Trans)glycosidases"/>
    <property type="match status" value="1"/>
</dbReference>
<dbReference type="InterPro" id="IPR013780">
    <property type="entry name" value="Glyco_hydro_b"/>
</dbReference>
<comment type="function">
    <text evidence="1">Alpha-L-fucosidase is responsible for hydrolyzing the alpha-1,6-linked fucose joined to the reducing-end N-acetylglucosamine of the carbohydrate moieties of glycoproteins.</text>
</comment>
<dbReference type="InterPro" id="IPR031919">
    <property type="entry name" value="Fucosidase_C"/>
</dbReference>
<dbReference type="AlphaFoldDB" id="A0A1H6BP77"/>
<dbReference type="Gene3D" id="3.20.20.80">
    <property type="entry name" value="Glycosidases"/>
    <property type="match status" value="1"/>
</dbReference>
<proteinExistence type="inferred from homology"/>
<comment type="similarity">
    <text evidence="2">Belongs to the glycosyl hydrolase 29 family.</text>
</comment>
<dbReference type="Proteomes" id="UP000236728">
    <property type="component" value="Unassembled WGS sequence"/>
</dbReference>
<dbReference type="InterPro" id="IPR017853">
    <property type="entry name" value="GH"/>
</dbReference>
<organism evidence="9 10">
    <name type="scientific">Bryocella elongata</name>
    <dbReference type="NCBI Taxonomy" id="863522"/>
    <lineage>
        <taxon>Bacteria</taxon>
        <taxon>Pseudomonadati</taxon>
        <taxon>Acidobacteriota</taxon>
        <taxon>Terriglobia</taxon>
        <taxon>Terriglobales</taxon>
        <taxon>Acidobacteriaceae</taxon>
        <taxon>Bryocella</taxon>
    </lineage>
</organism>
<keyword evidence="6" id="KW-0326">Glycosidase</keyword>
<evidence type="ECO:0000256" key="6">
    <source>
        <dbReference type="ARBA" id="ARBA00023295"/>
    </source>
</evidence>
<evidence type="ECO:0000313" key="10">
    <source>
        <dbReference type="Proteomes" id="UP000236728"/>
    </source>
</evidence>
<dbReference type="PANTHER" id="PTHR10030">
    <property type="entry name" value="ALPHA-L-FUCOSIDASE"/>
    <property type="match status" value="1"/>
</dbReference>
<dbReference type="GO" id="GO:0006004">
    <property type="term" value="P:fucose metabolic process"/>
    <property type="evidence" value="ECO:0007669"/>
    <property type="project" value="InterPro"/>
</dbReference>
<feature type="domain" description="Alpha-L-fucosidase C-terminal" evidence="8">
    <location>
        <begin position="449"/>
        <end position="525"/>
    </location>
</feature>
<dbReference type="InterPro" id="IPR016286">
    <property type="entry name" value="FUC_metazoa-typ"/>
</dbReference>
<dbReference type="SMART" id="SM00812">
    <property type="entry name" value="Alpha_L_fucos"/>
    <property type="match status" value="1"/>
</dbReference>
<dbReference type="InterPro" id="IPR057739">
    <property type="entry name" value="Glyco_hydro_29_N"/>
</dbReference>
<dbReference type="PANTHER" id="PTHR10030:SF37">
    <property type="entry name" value="ALPHA-L-FUCOSIDASE-RELATED"/>
    <property type="match status" value="1"/>
</dbReference>
<dbReference type="InterPro" id="IPR000933">
    <property type="entry name" value="Glyco_hydro_29"/>
</dbReference>
<dbReference type="Pfam" id="PF16757">
    <property type="entry name" value="Fucosidase_C"/>
    <property type="match status" value="1"/>
</dbReference>
<evidence type="ECO:0000256" key="2">
    <source>
        <dbReference type="ARBA" id="ARBA00007951"/>
    </source>
</evidence>
<dbReference type="Pfam" id="PF01120">
    <property type="entry name" value="Alpha_L_fucos"/>
    <property type="match status" value="1"/>
</dbReference>
<evidence type="ECO:0000259" key="7">
    <source>
        <dbReference type="Pfam" id="PF01120"/>
    </source>
</evidence>
<evidence type="ECO:0000256" key="3">
    <source>
        <dbReference type="ARBA" id="ARBA00012662"/>
    </source>
</evidence>
<dbReference type="EC" id="3.2.1.51" evidence="3"/>
<feature type="domain" description="Glycoside hydrolase family 29 N-terminal" evidence="7">
    <location>
        <begin position="56"/>
        <end position="399"/>
    </location>
</feature>